<gene>
    <name evidence="1" type="ORF">ACFFGX_17305</name>
</gene>
<protein>
    <submittedName>
        <fullName evidence="1">Uncharacterized protein</fullName>
    </submittedName>
</protein>
<reference evidence="1 2" key="1">
    <citation type="submission" date="2024-09" db="EMBL/GenBank/DDBJ databases">
        <authorList>
            <person name="Sun Q."/>
            <person name="Mori K."/>
        </authorList>
    </citation>
    <scope>NUCLEOTIDE SEQUENCE [LARGE SCALE GENOMIC DNA]</scope>
    <source>
        <strain evidence="1 2">NCAIM B.01794</strain>
    </source>
</reference>
<proteinExistence type="predicted"/>
<dbReference type="Proteomes" id="UP001589891">
    <property type="component" value="Unassembled WGS sequence"/>
</dbReference>
<name>A0ABV6SNW9_AZOPA</name>
<comment type="caution">
    <text evidence="1">The sequence shown here is derived from an EMBL/GenBank/DDBJ whole genome shotgun (WGS) entry which is preliminary data.</text>
</comment>
<dbReference type="EMBL" id="JBHLSS010000108">
    <property type="protein sequence ID" value="MFC0711227.1"/>
    <property type="molecule type" value="Genomic_DNA"/>
</dbReference>
<organism evidence="1 2">
    <name type="scientific">Azorhizophilus paspali</name>
    <name type="common">Azotobacter paspali</name>
    <dbReference type="NCBI Taxonomy" id="69963"/>
    <lineage>
        <taxon>Bacteria</taxon>
        <taxon>Pseudomonadati</taxon>
        <taxon>Pseudomonadota</taxon>
        <taxon>Gammaproteobacteria</taxon>
        <taxon>Pseudomonadales</taxon>
        <taxon>Pseudomonadaceae</taxon>
        <taxon>Azorhizophilus</taxon>
    </lineage>
</organism>
<keyword evidence="2" id="KW-1185">Reference proteome</keyword>
<accession>A0ABV6SNW9</accession>
<evidence type="ECO:0000313" key="2">
    <source>
        <dbReference type="Proteomes" id="UP001589891"/>
    </source>
</evidence>
<sequence length="61" mass="6452">MSKATIKAGLAIPITLALSLADSVRVAQEERPISYSPVAITEDFATIKECLAGDKSSLMQT</sequence>
<evidence type="ECO:0000313" key="1">
    <source>
        <dbReference type="EMBL" id="MFC0711227.1"/>
    </source>
</evidence>
<dbReference type="RefSeq" id="WP_376948018.1">
    <property type="nucleotide sequence ID" value="NZ_CP171449.1"/>
</dbReference>